<dbReference type="PANTHER" id="PTHR18968:SF129">
    <property type="entry name" value="ACETOLACTATE SYNTHASE"/>
    <property type="match status" value="1"/>
</dbReference>
<keyword evidence="4" id="KW-0808">Transferase</keyword>
<dbReference type="SUPFAM" id="SSF52518">
    <property type="entry name" value="Thiamin diphosphate-binding fold (THDP-binding)"/>
    <property type="match status" value="1"/>
</dbReference>
<dbReference type="GO" id="GO:0030976">
    <property type="term" value="F:thiamine pyrophosphate binding"/>
    <property type="evidence" value="ECO:0007669"/>
    <property type="project" value="InterPro"/>
</dbReference>
<organism evidence="4 5">
    <name type="scientific">Paraburkholderia humisilvae</name>
    <dbReference type="NCBI Taxonomy" id="627669"/>
    <lineage>
        <taxon>Bacteria</taxon>
        <taxon>Pseudomonadati</taxon>
        <taxon>Pseudomonadota</taxon>
        <taxon>Betaproteobacteria</taxon>
        <taxon>Burkholderiales</taxon>
        <taxon>Burkholderiaceae</taxon>
        <taxon>Paraburkholderia</taxon>
    </lineage>
</organism>
<protein>
    <submittedName>
        <fullName evidence="4">Acetolactate synthase, catabolic</fullName>
        <ecNumber evidence="4">2.2.1.6</ecNumber>
    </submittedName>
</protein>
<dbReference type="GO" id="GO:0005948">
    <property type="term" value="C:acetolactate synthase complex"/>
    <property type="evidence" value="ECO:0007669"/>
    <property type="project" value="TreeGrafter"/>
</dbReference>
<evidence type="ECO:0000313" key="5">
    <source>
        <dbReference type="Proteomes" id="UP000494363"/>
    </source>
</evidence>
<evidence type="ECO:0000256" key="2">
    <source>
        <dbReference type="ARBA" id="ARBA00023052"/>
    </source>
</evidence>
<keyword evidence="5" id="KW-1185">Reference proteome</keyword>
<evidence type="ECO:0000256" key="1">
    <source>
        <dbReference type="ARBA" id="ARBA00007812"/>
    </source>
</evidence>
<comment type="similarity">
    <text evidence="1">Belongs to the TPP enzyme family.</text>
</comment>
<dbReference type="InterPro" id="IPR000399">
    <property type="entry name" value="TPP-bd_CS"/>
</dbReference>
<evidence type="ECO:0000313" key="4">
    <source>
        <dbReference type="EMBL" id="CAB3774986.1"/>
    </source>
</evidence>
<dbReference type="GO" id="GO:0009099">
    <property type="term" value="P:L-valine biosynthetic process"/>
    <property type="evidence" value="ECO:0007669"/>
    <property type="project" value="TreeGrafter"/>
</dbReference>
<dbReference type="Gene3D" id="3.40.50.970">
    <property type="match status" value="1"/>
</dbReference>
<dbReference type="InterPro" id="IPR011766">
    <property type="entry name" value="TPP_enzyme_TPP-bd"/>
</dbReference>
<proteinExistence type="inferred from homology"/>
<dbReference type="GO" id="GO:0000287">
    <property type="term" value="F:magnesium ion binding"/>
    <property type="evidence" value="ECO:0007669"/>
    <property type="project" value="InterPro"/>
</dbReference>
<feature type="domain" description="Thiamine pyrophosphate enzyme TPP-binding" evidence="3">
    <location>
        <begin position="17"/>
        <end position="160"/>
    </location>
</feature>
<name>A0A6J5FCJ5_9BURK</name>
<dbReference type="InterPro" id="IPR045229">
    <property type="entry name" value="TPP_enz"/>
</dbReference>
<dbReference type="PROSITE" id="PS00187">
    <property type="entry name" value="TPP_ENZYMES"/>
    <property type="match status" value="1"/>
</dbReference>
<dbReference type="GO" id="GO:0050660">
    <property type="term" value="F:flavin adenine dinucleotide binding"/>
    <property type="evidence" value="ECO:0007669"/>
    <property type="project" value="TreeGrafter"/>
</dbReference>
<dbReference type="RefSeq" id="WP_217478212.1">
    <property type="nucleotide sequence ID" value="NZ_CADIKH010000222.1"/>
</dbReference>
<sequence length="181" mass="20200">MKELQDVVDANTTIRVDMGNFHIWIARYLQSFRARQLLFTNGQQTMGVALPWAIAASLVRPGQKVISVSGDGSFMHSSMELETAVRLRSNIVHAIWVDNMYNMVAIQETNKYRRRSGVEFGPIDFKACAESFGAKGFAVNSDDTLRATFRAATAVEGPAVAAIPFDYTDNPMRRQLDQFST</sequence>
<dbReference type="AlphaFoldDB" id="A0A6J5FCJ5"/>
<reference evidence="4 5" key="1">
    <citation type="submission" date="2020-04" db="EMBL/GenBank/DDBJ databases">
        <authorList>
            <person name="De Canck E."/>
        </authorList>
    </citation>
    <scope>NUCLEOTIDE SEQUENCE [LARGE SCALE GENOMIC DNA]</scope>
    <source>
        <strain evidence="4 5">LMG 29542</strain>
    </source>
</reference>
<dbReference type="EMBL" id="CADIKH010000222">
    <property type="protein sequence ID" value="CAB3774986.1"/>
    <property type="molecule type" value="Genomic_DNA"/>
</dbReference>
<keyword evidence="2" id="KW-0786">Thiamine pyrophosphate</keyword>
<gene>
    <name evidence="4" type="primary">budB_4</name>
    <name evidence="4" type="ORF">LMG29542_08368</name>
</gene>
<dbReference type="InterPro" id="IPR029061">
    <property type="entry name" value="THDP-binding"/>
</dbReference>
<dbReference type="Proteomes" id="UP000494363">
    <property type="component" value="Unassembled WGS sequence"/>
</dbReference>
<dbReference type="GO" id="GO:0003984">
    <property type="term" value="F:acetolactate synthase activity"/>
    <property type="evidence" value="ECO:0007669"/>
    <property type="project" value="UniProtKB-EC"/>
</dbReference>
<accession>A0A6J5FCJ5</accession>
<dbReference type="EC" id="2.2.1.6" evidence="4"/>
<dbReference type="PANTHER" id="PTHR18968">
    <property type="entry name" value="THIAMINE PYROPHOSPHATE ENZYMES"/>
    <property type="match status" value="1"/>
</dbReference>
<dbReference type="Pfam" id="PF02775">
    <property type="entry name" value="TPP_enzyme_C"/>
    <property type="match status" value="1"/>
</dbReference>
<dbReference type="GO" id="GO:0009097">
    <property type="term" value="P:isoleucine biosynthetic process"/>
    <property type="evidence" value="ECO:0007669"/>
    <property type="project" value="TreeGrafter"/>
</dbReference>
<evidence type="ECO:0000259" key="3">
    <source>
        <dbReference type="Pfam" id="PF02775"/>
    </source>
</evidence>